<keyword evidence="7" id="KW-0472">Membrane</keyword>
<evidence type="ECO:0000256" key="4">
    <source>
        <dbReference type="ARBA" id="ARBA00022679"/>
    </source>
</evidence>
<evidence type="ECO:0000256" key="3">
    <source>
        <dbReference type="ARBA" id="ARBA00022676"/>
    </source>
</evidence>
<dbReference type="AlphaFoldDB" id="A0AAV5TI73"/>
<keyword evidence="4" id="KW-0808">Transferase</keyword>
<reference evidence="8" key="1">
    <citation type="submission" date="2023-10" db="EMBL/GenBank/DDBJ databases">
        <title>Genome assembly of Pristionchus species.</title>
        <authorList>
            <person name="Yoshida K."/>
            <person name="Sommer R.J."/>
        </authorList>
    </citation>
    <scope>NUCLEOTIDE SEQUENCE</scope>
    <source>
        <strain evidence="8">RS0144</strain>
    </source>
</reference>
<dbReference type="GO" id="GO:0015020">
    <property type="term" value="F:glucuronosyltransferase activity"/>
    <property type="evidence" value="ECO:0007669"/>
    <property type="project" value="UniProtKB-EC"/>
</dbReference>
<name>A0AAV5TI73_9BILA</name>
<dbReference type="EMBL" id="BTSX01000004">
    <property type="protein sequence ID" value="GMS93938.1"/>
    <property type="molecule type" value="Genomic_DNA"/>
</dbReference>
<keyword evidence="7" id="KW-0812">Transmembrane</keyword>
<dbReference type="Proteomes" id="UP001432027">
    <property type="component" value="Unassembled WGS sequence"/>
</dbReference>
<evidence type="ECO:0000256" key="2">
    <source>
        <dbReference type="ARBA" id="ARBA00012544"/>
    </source>
</evidence>
<evidence type="ECO:0000313" key="9">
    <source>
        <dbReference type="Proteomes" id="UP001432027"/>
    </source>
</evidence>
<dbReference type="InterPro" id="IPR050271">
    <property type="entry name" value="UDP-glycosyltransferase"/>
</dbReference>
<evidence type="ECO:0000256" key="6">
    <source>
        <dbReference type="ARBA" id="ARBA00047475"/>
    </source>
</evidence>
<gene>
    <name evidence="8" type="ORF">PENTCL1PPCAC_16113</name>
</gene>
<dbReference type="Pfam" id="PF00201">
    <property type="entry name" value="UDPGT"/>
    <property type="match status" value="1"/>
</dbReference>
<sequence length="133" mass="15306">NAAMIKRARLGNVVQLNDLEGGNNLEVAIRDLLENEQYFTNAKNMASMLKNRPFSAKEKLVRNMEFLAKYGPLRMLDHEGQNLNFIQYYLIDVFFFLAFVTVSVLGLVGLCCMASCRYCLGKIQQKLFKQKRE</sequence>
<feature type="non-terminal residue" evidence="8">
    <location>
        <position position="1"/>
    </location>
</feature>
<protein>
    <recommendedName>
        <fullName evidence="2">glucuronosyltransferase</fullName>
        <ecNumber evidence="2">2.4.1.17</ecNumber>
    </recommendedName>
</protein>
<evidence type="ECO:0000313" key="8">
    <source>
        <dbReference type="EMBL" id="GMS93938.1"/>
    </source>
</evidence>
<dbReference type="PANTHER" id="PTHR48043:SF23">
    <property type="entry name" value="UDP-GLUCURONOSYLTRANSFERASE"/>
    <property type="match status" value="1"/>
</dbReference>
<evidence type="ECO:0000256" key="7">
    <source>
        <dbReference type="SAM" id="Phobius"/>
    </source>
</evidence>
<keyword evidence="7" id="KW-1133">Transmembrane helix</keyword>
<feature type="transmembrane region" description="Helical" evidence="7">
    <location>
        <begin position="93"/>
        <end position="120"/>
    </location>
</feature>
<evidence type="ECO:0000256" key="5">
    <source>
        <dbReference type="ARBA" id="ARBA00022729"/>
    </source>
</evidence>
<keyword evidence="5" id="KW-0732">Signal</keyword>
<proteinExistence type="inferred from homology"/>
<dbReference type="SUPFAM" id="SSF53756">
    <property type="entry name" value="UDP-Glycosyltransferase/glycogen phosphorylase"/>
    <property type="match status" value="1"/>
</dbReference>
<accession>A0AAV5TI73</accession>
<keyword evidence="3" id="KW-0328">Glycosyltransferase</keyword>
<dbReference type="InterPro" id="IPR002213">
    <property type="entry name" value="UDP_glucos_trans"/>
</dbReference>
<dbReference type="EC" id="2.4.1.17" evidence="2"/>
<comment type="caution">
    <text evidence="8">The sequence shown here is derived from an EMBL/GenBank/DDBJ whole genome shotgun (WGS) entry which is preliminary data.</text>
</comment>
<dbReference type="PANTHER" id="PTHR48043">
    <property type="entry name" value="EG:EG0003.4 PROTEIN-RELATED"/>
    <property type="match status" value="1"/>
</dbReference>
<organism evidence="8 9">
    <name type="scientific">Pristionchus entomophagus</name>
    <dbReference type="NCBI Taxonomy" id="358040"/>
    <lineage>
        <taxon>Eukaryota</taxon>
        <taxon>Metazoa</taxon>
        <taxon>Ecdysozoa</taxon>
        <taxon>Nematoda</taxon>
        <taxon>Chromadorea</taxon>
        <taxon>Rhabditida</taxon>
        <taxon>Rhabditina</taxon>
        <taxon>Diplogasteromorpha</taxon>
        <taxon>Diplogasteroidea</taxon>
        <taxon>Neodiplogasteridae</taxon>
        <taxon>Pristionchus</taxon>
    </lineage>
</organism>
<comment type="similarity">
    <text evidence="1">Belongs to the UDP-glycosyltransferase family.</text>
</comment>
<keyword evidence="9" id="KW-1185">Reference proteome</keyword>
<evidence type="ECO:0000256" key="1">
    <source>
        <dbReference type="ARBA" id="ARBA00009995"/>
    </source>
</evidence>
<comment type="catalytic activity">
    <reaction evidence="6">
        <text>glucuronate acceptor + UDP-alpha-D-glucuronate = acceptor beta-D-glucuronoside + UDP + H(+)</text>
        <dbReference type="Rhea" id="RHEA:21032"/>
        <dbReference type="ChEBI" id="CHEBI:15378"/>
        <dbReference type="ChEBI" id="CHEBI:58052"/>
        <dbReference type="ChEBI" id="CHEBI:58223"/>
        <dbReference type="ChEBI" id="CHEBI:132367"/>
        <dbReference type="ChEBI" id="CHEBI:132368"/>
        <dbReference type="EC" id="2.4.1.17"/>
    </reaction>
</comment>